<dbReference type="PANTHER" id="PTHR34982">
    <property type="entry name" value="YOP PROTEINS TRANSLOCATION PROTEIN L"/>
    <property type="match status" value="1"/>
</dbReference>
<dbReference type="InterPro" id="IPR051472">
    <property type="entry name" value="T3SS_Stator/FliH"/>
</dbReference>
<dbReference type="InterPro" id="IPR018035">
    <property type="entry name" value="Flagellar_FliH/T3SS_HrpE"/>
</dbReference>
<evidence type="ECO:0000313" key="9">
    <source>
        <dbReference type="EMBL" id="RSU15331.1"/>
    </source>
</evidence>
<dbReference type="OrthoDB" id="2199517at2"/>
<dbReference type="Pfam" id="PF02108">
    <property type="entry name" value="FliH"/>
    <property type="match status" value="1"/>
</dbReference>
<evidence type="ECO:0000256" key="3">
    <source>
        <dbReference type="ARBA" id="ARBA00022448"/>
    </source>
</evidence>
<evidence type="ECO:0000313" key="10">
    <source>
        <dbReference type="Proteomes" id="UP000288028"/>
    </source>
</evidence>
<dbReference type="GO" id="GO:0005829">
    <property type="term" value="C:cytosol"/>
    <property type="evidence" value="ECO:0007669"/>
    <property type="project" value="TreeGrafter"/>
</dbReference>
<accession>A0A430B4Z9</accession>
<keyword evidence="10" id="KW-1185">Reference proteome</keyword>
<protein>
    <recommendedName>
        <fullName evidence="8">Flagellar assembly protein FliH/Type III secretion system HrpE domain-containing protein</fullName>
    </recommendedName>
</protein>
<sequence>MRREKFTSEEVTKMLSSRKFFKNAEVVEEKNIKKIETTHIPKKKKQEIPHENQDLSVSDLKQIEHDFYQSQKRKQEMFDQSLQKTRDDYLLMIKKEKQKFFHELLRLKEEVLQKSLEEGEQIKQEAYLAGVKEGQLDGFESGKESGFDAGLKEAESLKQNALSIIEQTNEAMNAYQKEKQEDFIKASALMAENIINQELSLSEDKLKLLLQPVLNKVEKADNFITIFVTKDNLENTNLYMEKMKEQFAGLKFAVLVDEALETNGCVIETNYEVIDLQIKKQLDAMVKDLMKENDDD</sequence>
<comment type="caution">
    <text evidence="9">The sequence shown here is derived from an EMBL/GenBank/DDBJ whole genome shotgun (WGS) entry which is preliminary data.</text>
</comment>
<comment type="function">
    <text evidence="1">Needed for flagellar regrowth and assembly.</text>
</comment>
<dbReference type="PANTHER" id="PTHR34982:SF1">
    <property type="entry name" value="FLAGELLAR ASSEMBLY PROTEIN FLIH"/>
    <property type="match status" value="1"/>
</dbReference>
<organism evidence="9 10">
    <name type="scientific">Vagococcus carniphilus</name>
    <dbReference type="NCBI Taxonomy" id="218144"/>
    <lineage>
        <taxon>Bacteria</taxon>
        <taxon>Bacillati</taxon>
        <taxon>Bacillota</taxon>
        <taxon>Bacilli</taxon>
        <taxon>Lactobacillales</taxon>
        <taxon>Enterococcaceae</taxon>
        <taxon>Vagococcus</taxon>
    </lineage>
</organism>
<evidence type="ECO:0000256" key="7">
    <source>
        <dbReference type="SAM" id="Coils"/>
    </source>
</evidence>
<feature type="coiled-coil region" evidence="7">
    <location>
        <begin position="151"/>
        <end position="178"/>
    </location>
</feature>
<gene>
    <name evidence="9" type="ORF">CBF28_06285</name>
</gene>
<dbReference type="Proteomes" id="UP000288028">
    <property type="component" value="Unassembled WGS sequence"/>
</dbReference>
<keyword evidence="7" id="KW-0175">Coiled coil</keyword>
<keyword evidence="3" id="KW-0813">Transport</keyword>
<dbReference type="GO" id="GO:0015031">
    <property type="term" value="P:protein transport"/>
    <property type="evidence" value="ECO:0007669"/>
    <property type="project" value="UniProtKB-KW"/>
</dbReference>
<evidence type="ECO:0000259" key="8">
    <source>
        <dbReference type="Pfam" id="PF02108"/>
    </source>
</evidence>
<evidence type="ECO:0000256" key="4">
    <source>
        <dbReference type="ARBA" id="ARBA00022795"/>
    </source>
</evidence>
<dbReference type="EMBL" id="NGKB01000005">
    <property type="protein sequence ID" value="RSU15331.1"/>
    <property type="molecule type" value="Genomic_DNA"/>
</dbReference>
<dbReference type="AlphaFoldDB" id="A0A430B4Z9"/>
<evidence type="ECO:0000256" key="5">
    <source>
        <dbReference type="ARBA" id="ARBA00022927"/>
    </source>
</evidence>
<keyword evidence="4" id="KW-1005">Bacterial flagellum biogenesis</keyword>
<reference evidence="9 10" key="1">
    <citation type="submission" date="2017-05" db="EMBL/GenBank/DDBJ databases">
        <title>Vagococcus spp. assemblies.</title>
        <authorList>
            <person name="Gulvik C.A."/>
        </authorList>
    </citation>
    <scope>NUCLEOTIDE SEQUENCE [LARGE SCALE GENOMIC DNA]</scope>
    <source>
        <strain evidence="9 10">SS1714</strain>
    </source>
</reference>
<dbReference type="GO" id="GO:0044781">
    <property type="term" value="P:bacterial-type flagellum organization"/>
    <property type="evidence" value="ECO:0007669"/>
    <property type="project" value="UniProtKB-KW"/>
</dbReference>
<proteinExistence type="inferred from homology"/>
<feature type="domain" description="Flagellar assembly protein FliH/Type III secretion system HrpE" evidence="8">
    <location>
        <begin position="159"/>
        <end position="283"/>
    </location>
</feature>
<evidence type="ECO:0000256" key="2">
    <source>
        <dbReference type="ARBA" id="ARBA00006602"/>
    </source>
</evidence>
<comment type="similarity">
    <text evidence="2">Belongs to the FliH family.</text>
</comment>
<evidence type="ECO:0000256" key="6">
    <source>
        <dbReference type="ARBA" id="ARBA00023225"/>
    </source>
</evidence>
<evidence type="ECO:0000256" key="1">
    <source>
        <dbReference type="ARBA" id="ARBA00003041"/>
    </source>
</evidence>
<keyword evidence="6" id="KW-1006">Bacterial flagellum protein export</keyword>
<name>A0A430B4Z9_9ENTE</name>
<keyword evidence="5" id="KW-0653">Protein transport</keyword>